<dbReference type="AlphaFoldDB" id="A0A369BZ07"/>
<sequence>MSDTRYPTPEAAEAAFYQAFEAADLAAMLTLWADDDTIACVHPGAPLLQGRYAVSESWRGILTDPGRMSIHTETLSRHVGDGMAVHVLHEHITLPGEETPRDPVMVTNVYRETPAGWRMVLHHASPVLRRNPEPEARATVH</sequence>
<organism evidence="2 3">
    <name type="scientific">Thioalbus denitrificans</name>
    <dbReference type="NCBI Taxonomy" id="547122"/>
    <lineage>
        <taxon>Bacteria</taxon>
        <taxon>Pseudomonadati</taxon>
        <taxon>Pseudomonadota</taxon>
        <taxon>Gammaproteobacteria</taxon>
        <taxon>Chromatiales</taxon>
        <taxon>Ectothiorhodospiraceae</taxon>
        <taxon>Thioalbus</taxon>
    </lineage>
</organism>
<feature type="domain" description="SnoaL-like" evidence="1">
    <location>
        <begin position="11"/>
        <end position="127"/>
    </location>
</feature>
<evidence type="ECO:0000313" key="2">
    <source>
        <dbReference type="EMBL" id="RCX26561.1"/>
    </source>
</evidence>
<proteinExistence type="predicted"/>
<dbReference type="RefSeq" id="WP_114280640.1">
    <property type="nucleotide sequence ID" value="NZ_QPJY01000009.1"/>
</dbReference>
<comment type="caution">
    <text evidence="2">The sequence shown here is derived from an EMBL/GenBank/DDBJ whole genome shotgun (WGS) entry which is preliminary data.</text>
</comment>
<dbReference type="PANTHER" id="PTHR34957:SF1">
    <property type="entry name" value="NUCLEAR TRANSPORT FACTOR 2 (NTF2) FAMILY PROTEIN"/>
    <property type="match status" value="1"/>
</dbReference>
<reference evidence="2 3" key="1">
    <citation type="submission" date="2018-07" db="EMBL/GenBank/DDBJ databases">
        <title>Genomic Encyclopedia of Type Strains, Phase IV (KMG-IV): sequencing the most valuable type-strain genomes for metagenomic binning, comparative biology and taxonomic classification.</title>
        <authorList>
            <person name="Goeker M."/>
        </authorList>
    </citation>
    <scope>NUCLEOTIDE SEQUENCE [LARGE SCALE GENOMIC DNA]</scope>
    <source>
        <strain evidence="2 3">DSM 26407</strain>
    </source>
</reference>
<dbReference type="SUPFAM" id="SSF54427">
    <property type="entry name" value="NTF2-like"/>
    <property type="match status" value="1"/>
</dbReference>
<dbReference type="OrthoDB" id="5767026at2"/>
<dbReference type="InterPro" id="IPR037401">
    <property type="entry name" value="SnoaL-like"/>
</dbReference>
<keyword evidence="3" id="KW-1185">Reference proteome</keyword>
<dbReference type="PANTHER" id="PTHR34957">
    <property type="entry name" value="NUCLEAR TRANSPORT FACTOR 2 (NTF2) FAMILY PROTEIN"/>
    <property type="match status" value="1"/>
</dbReference>
<dbReference type="EMBL" id="QPJY01000009">
    <property type="protein sequence ID" value="RCX26561.1"/>
    <property type="molecule type" value="Genomic_DNA"/>
</dbReference>
<evidence type="ECO:0000313" key="3">
    <source>
        <dbReference type="Proteomes" id="UP000252707"/>
    </source>
</evidence>
<dbReference type="Pfam" id="PF13474">
    <property type="entry name" value="SnoaL_3"/>
    <property type="match status" value="1"/>
</dbReference>
<dbReference type="Proteomes" id="UP000252707">
    <property type="component" value="Unassembled WGS sequence"/>
</dbReference>
<accession>A0A369BZ07</accession>
<dbReference type="Gene3D" id="3.10.450.50">
    <property type="match status" value="1"/>
</dbReference>
<evidence type="ECO:0000259" key="1">
    <source>
        <dbReference type="Pfam" id="PF13474"/>
    </source>
</evidence>
<dbReference type="InterPro" id="IPR032710">
    <property type="entry name" value="NTF2-like_dom_sf"/>
</dbReference>
<protein>
    <submittedName>
        <fullName evidence="2">Uncharacterized protein (TIGR02246 family)</fullName>
    </submittedName>
</protein>
<gene>
    <name evidence="2" type="ORF">DFQ59_10990</name>
</gene>
<name>A0A369BZ07_9GAMM</name>